<name>A0A0F9B0S9_9ZZZZ</name>
<dbReference type="GO" id="GO:0005524">
    <property type="term" value="F:ATP binding"/>
    <property type="evidence" value="ECO:0007669"/>
    <property type="project" value="InterPro"/>
</dbReference>
<dbReference type="Pfam" id="PF00005">
    <property type="entry name" value="ABC_tran"/>
    <property type="match status" value="1"/>
</dbReference>
<sequence>MAGLLIDDVSMRFELPQGGAVQALENVTLDLREGELLSVLGTSGCGKTTLLNIVAGFLAPTQGRIVLGGQSVHGPGPERGMVFQQGALFEWMNVRENVGFGPRMKGMKKAEKARIVDHLLDVVGLADFKDKALRLRSRIATALVYPAMVCLIGLAVSIFLMTYVVPDLLGTLVKEGRDLPAITRGVKACSDFLRHWWWALAGGIAGLIMIVHALLRRPRLKLFAHRAILRVPVLGELIR</sequence>
<protein>
    <recommendedName>
        <fullName evidence="3">ABC transporter domain-containing protein</fullName>
    </recommendedName>
</protein>
<accession>A0A0F9B0S9</accession>
<dbReference type="PANTHER" id="PTHR42788:SF13">
    <property type="entry name" value="ALIPHATIC SULFONATES IMPORT ATP-BINDING PROTEIN SSUB"/>
    <property type="match status" value="1"/>
</dbReference>
<feature type="transmembrane region" description="Helical" evidence="2">
    <location>
        <begin position="196"/>
        <end position="215"/>
    </location>
</feature>
<reference evidence="4" key="1">
    <citation type="journal article" date="2015" name="Nature">
        <title>Complex archaea that bridge the gap between prokaryotes and eukaryotes.</title>
        <authorList>
            <person name="Spang A."/>
            <person name="Saw J.H."/>
            <person name="Jorgensen S.L."/>
            <person name="Zaremba-Niedzwiedzka K."/>
            <person name="Martijn J."/>
            <person name="Lind A.E."/>
            <person name="van Eijk R."/>
            <person name="Schleper C."/>
            <person name="Guy L."/>
            <person name="Ettema T.J."/>
        </authorList>
    </citation>
    <scope>NUCLEOTIDE SEQUENCE</scope>
</reference>
<proteinExistence type="predicted"/>
<dbReference type="GO" id="GO:0016020">
    <property type="term" value="C:membrane"/>
    <property type="evidence" value="ECO:0007669"/>
    <property type="project" value="InterPro"/>
</dbReference>
<keyword evidence="2" id="KW-0472">Membrane</keyword>
<feature type="non-terminal residue" evidence="4">
    <location>
        <position position="239"/>
    </location>
</feature>
<dbReference type="EMBL" id="LAZR01040035">
    <property type="protein sequence ID" value="KKL15519.1"/>
    <property type="molecule type" value="Genomic_DNA"/>
</dbReference>
<dbReference type="PANTHER" id="PTHR42788">
    <property type="entry name" value="TAURINE IMPORT ATP-BINDING PROTEIN-RELATED"/>
    <property type="match status" value="1"/>
</dbReference>
<keyword evidence="1" id="KW-0813">Transport</keyword>
<dbReference type="PROSITE" id="PS00874">
    <property type="entry name" value="T2SP_F"/>
    <property type="match status" value="1"/>
</dbReference>
<dbReference type="SUPFAM" id="SSF52540">
    <property type="entry name" value="P-loop containing nucleoside triphosphate hydrolases"/>
    <property type="match status" value="1"/>
</dbReference>
<dbReference type="InterPro" id="IPR003439">
    <property type="entry name" value="ABC_transporter-like_ATP-bd"/>
</dbReference>
<dbReference type="InterPro" id="IPR027417">
    <property type="entry name" value="P-loop_NTPase"/>
</dbReference>
<dbReference type="Gene3D" id="3.40.50.300">
    <property type="entry name" value="P-loop containing nucleotide triphosphate hydrolases"/>
    <property type="match status" value="1"/>
</dbReference>
<evidence type="ECO:0000256" key="1">
    <source>
        <dbReference type="ARBA" id="ARBA00022448"/>
    </source>
</evidence>
<dbReference type="PROSITE" id="PS50893">
    <property type="entry name" value="ABC_TRANSPORTER_2"/>
    <property type="match status" value="1"/>
</dbReference>
<gene>
    <name evidence="4" type="ORF">LCGC14_2504780</name>
</gene>
<evidence type="ECO:0000259" key="3">
    <source>
        <dbReference type="PROSITE" id="PS50893"/>
    </source>
</evidence>
<feature type="transmembrane region" description="Helical" evidence="2">
    <location>
        <begin position="139"/>
        <end position="165"/>
    </location>
</feature>
<dbReference type="AlphaFoldDB" id="A0A0F9B0S9"/>
<dbReference type="GO" id="GO:0009306">
    <property type="term" value="P:protein secretion"/>
    <property type="evidence" value="ECO:0007669"/>
    <property type="project" value="InterPro"/>
</dbReference>
<dbReference type="InterPro" id="IPR001992">
    <property type="entry name" value="T2SS_GspF/T4SS_PilC_CS"/>
</dbReference>
<dbReference type="GO" id="GO:0016887">
    <property type="term" value="F:ATP hydrolysis activity"/>
    <property type="evidence" value="ECO:0007669"/>
    <property type="project" value="InterPro"/>
</dbReference>
<comment type="caution">
    <text evidence="4">The sequence shown here is derived from an EMBL/GenBank/DDBJ whole genome shotgun (WGS) entry which is preliminary data.</text>
</comment>
<evidence type="ECO:0000313" key="4">
    <source>
        <dbReference type="EMBL" id="KKL15519.1"/>
    </source>
</evidence>
<keyword evidence="2" id="KW-1133">Transmembrane helix</keyword>
<keyword evidence="2" id="KW-0812">Transmembrane</keyword>
<dbReference type="InterPro" id="IPR050166">
    <property type="entry name" value="ABC_transporter_ATP-bind"/>
</dbReference>
<feature type="domain" description="ABC transporter" evidence="3">
    <location>
        <begin position="4"/>
        <end position="226"/>
    </location>
</feature>
<organism evidence="4">
    <name type="scientific">marine sediment metagenome</name>
    <dbReference type="NCBI Taxonomy" id="412755"/>
    <lineage>
        <taxon>unclassified sequences</taxon>
        <taxon>metagenomes</taxon>
        <taxon>ecological metagenomes</taxon>
    </lineage>
</organism>
<evidence type="ECO:0000256" key="2">
    <source>
        <dbReference type="SAM" id="Phobius"/>
    </source>
</evidence>